<dbReference type="EMBL" id="QKWP01002339">
    <property type="protein sequence ID" value="RIB03706.1"/>
    <property type="molecule type" value="Genomic_DNA"/>
</dbReference>
<dbReference type="SUPFAM" id="SSF100920">
    <property type="entry name" value="Heat shock protein 70kD (HSP70), peptide-binding domain"/>
    <property type="match status" value="1"/>
</dbReference>
<dbReference type="AlphaFoldDB" id="A0A397U9C1"/>
<sequence>MISCIRSLKKRDLIQVYEGERVRTKDNYLLSKFELTSIPPAPRDVPQIEATFDIGIHSILKISVVNKTTGRSNRIPIIFDNSRLSKEEIERMVVDAKKYRTEDEKVAQRIQARNF</sequence>
<dbReference type="PANTHER" id="PTHR19375">
    <property type="entry name" value="HEAT SHOCK PROTEIN 70KDA"/>
    <property type="match status" value="1"/>
</dbReference>
<evidence type="ECO:0000256" key="1">
    <source>
        <dbReference type="ARBA" id="ARBA00022741"/>
    </source>
</evidence>
<dbReference type="GO" id="GO:0005524">
    <property type="term" value="F:ATP binding"/>
    <property type="evidence" value="ECO:0007669"/>
    <property type="project" value="UniProtKB-KW"/>
</dbReference>
<evidence type="ECO:0000313" key="4">
    <source>
        <dbReference type="Proteomes" id="UP000266673"/>
    </source>
</evidence>
<organism evidence="3 4">
    <name type="scientific">Gigaspora rosea</name>
    <dbReference type="NCBI Taxonomy" id="44941"/>
    <lineage>
        <taxon>Eukaryota</taxon>
        <taxon>Fungi</taxon>
        <taxon>Fungi incertae sedis</taxon>
        <taxon>Mucoromycota</taxon>
        <taxon>Glomeromycotina</taxon>
        <taxon>Glomeromycetes</taxon>
        <taxon>Diversisporales</taxon>
        <taxon>Gigasporaceae</taxon>
        <taxon>Gigaspora</taxon>
    </lineage>
</organism>
<dbReference type="STRING" id="44941.A0A397U9C1"/>
<evidence type="ECO:0000256" key="2">
    <source>
        <dbReference type="ARBA" id="ARBA00022840"/>
    </source>
</evidence>
<dbReference type="Pfam" id="PF00012">
    <property type="entry name" value="HSP70"/>
    <property type="match status" value="1"/>
</dbReference>
<gene>
    <name evidence="3" type="ORF">C2G38_2286779</name>
</gene>
<keyword evidence="3" id="KW-0346">Stress response</keyword>
<accession>A0A397U9C1</accession>
<comment type="caution">
    <text evidence="3">The sequence shown here is derived from an EMBL/GenBank/DDBJ whole genome shotgun (WGS) entry which is preliminary data.</text>
</comment>
<proteinExistence type="predicted"/>
<keyword evidence="4" id="KW-1185">Reference proteome</keyword>
<dbReference type="Gene3D" id="2.60.34.10">
    <property type="entry name" value="Substrate Binding Domain Of DNAk, Chain A, domain 1"/>
    <property type="match status" value="1"/>
</dbReference>
<dbReference type="Proteomes" id="UP000266673">
    <property type="component" value="Unassembled WGS sequence"/>
</dbReference>
<dbReference type="OrthoDB" id="2401965at2759"/>
<dbReference type="GO" id="GO:0140662">
    <property type="term" value="F:ATP-dependent protein folding chaperone"/>
    <property type="evidence" value="ECO:0007669"/>
    <property type="project" value="InterPro"/>
</dbReference>
<keyword evidence="2" id="KW-0067">ATP-binding</keyword>
<name>A0A397U9C1_9GLOM</name>
<reference evidence="3 4" key="1">
    <citation type="submission" date="2018-06" db="EMBL/GenBank/DDBJ databases">
        <title>Comparative genomics reveals the genomic features of Rhizophagus irregularis, R. cerebriforme, R. diaphanum and Gigaspora rosea, and their symbiotic lifestyle signature.</title>
        <authorList>
            <person name="Morin E."/>
            <person name="San Clemente H."/>
            <person name="Chen E.C.H."/>
            <person name="De La Providencia I."/>
            <person name="Hainaut M."/>
            <person name="Kuo A."/>
            <person name="Kohler A."/>
            <person name="Murat C."/>
            <person name="Tang N."/>
            <person name="Roy S."/>
            <person name="Loubradou J."/>
            <person name="Henrissat B."/>
            <person name="Grigoriev I.V."/>
            <person name="Corradi N."/>
            <person name="Roux C."/>
            <person name="Martin F.M."/>
        </authorList>
    </citation>
    <scope>NUCLEOTIDE SEQUENCE [LARGE SCALE GENOMIC DNA]</scope>
    <source>
        <strain evidence="3 4">DAOM 194757</strain>
    </source>
</reference>
<protein>
    <submittedName>
        <fullName evidence="3">Heat shock protein 70</fullName>
    </submittedName>
</protein>
<evidence type="ECO:0000313" key="3">
    <source>
        <dbReference type="EMBL" id="RIB03706.1"/>
    </source>
</evidence>
<dbReference type="InterPro" id="IPR029047">
    <property type="entry name" value="HSP70_peptide-bd_sf"/>
</dbReference>
<dbReference type="InterPro" id="IPR013126">
    <property type="entry name" value="Hsp_70_fam"/>
</dbReference>
<keyword evidence="1" id="KW-0547">Nucleotide-binding</keyword>